<evidence type="ECO:0000313" key="10">
    <source>
        <dbReference type="EMBL" id="AKU93490.1"/>
    </source>
</evidence>
<keyword evidence="5" id="KW-0378">Hydrolase</keyword>
<organism evidence="10 11">
    <name type="scientific">Labilithrix luteola</name>
    <dbReference type="NCBI Taxonomy" id="1391654"/>
    <lineage>
        <taxon>Bacteria</taxon>
        <taxon>Pseudomonadati</taxon>
        <taxon>Myxococcota</taxon>
        <taxon>Polyangia</taxon>
        <taxon>Polyangiales</taxon>
        <taxon>Labilitrichaceae</taxon>
        <taxon>Labilithrix</taxon>
    </lineage>
</organism>
<dbReference type="KEGG" id="llu:AKJ09_00154"/>
<evidence type="ECO:0000256" key="2">
    <source>
        <dbReference type="ARBA" id="ARBA00022525"/>
    </source>
</evidence>
<keyword evidence="3" id="KW-0858">Xylan degradation</keyword>
<keyword evidence="2" id="KW-0964">Secreted</keyword>
<evidence type="ECO:0000256" key="8">
    <source>
        <dbReference type="SAM" id="MobiDB-lite"/>
    </source>
</evidence>
<keyword evidence="7" id="KW-0624">Polysaccharide degradation</keyword>
<dbReference type="AlphaFoldDB" id="A0A0K1PIZ2"/>
<reference evidence="10 11" key="1">
    <citation type="submission" date="2015-08" db="EMBL/GenBank/DDBJ databases">
        <authorList>
            <person name="Babu N.S."/>
            <person name="Beckwith C.J."/>
            <person name="Beseler K.G."/>
            <person name="Brison A."/>
            <person name="Carone J.V."/>
            <person name="Caskin T.P."/>
            <person name="Diamond M."/>
            <person name="Durham M.E."/>
            <person name="Foxe J.M."/>
            <person name="Go M."/>
            <person name="Henderson B.A."/>
            <person name="Jones I.B."/>
            <person name="McGettigan J.A."/>
            <person name="Micheletti S.J."/>
            <person name="Nasrallah M.E."/>
            <person name="Ortiz D."/>
            <person name="Piller C.R."/>
            <person name="Privatt S.R."/>
            <person name="Schneider S.L."/>
            <person name="Sharp S."/>
            <person name="Smith T.C."/>
            <person name="Stanton J.D."/>
            <person name="Ullery H.E."/>
            <person name="Wilson R.J."/>
            <person name="Serrano M.G."/>
            <person name="Buck G."/>
            <person name="Lee V."/>
            <person name="Wang Y."/>
            <person name="Carvalho R."/>
            <person name="Voegtly L."/>
            <person name="Shi R."/>
            <person name="Duckworth R."/>
            <person name="Johnson A."/>
            <person name="Loviza R."/>
            <person name="Walstead R."/>
            <person name="Shah Z."/>
            <person name="Kiflezghi M."/>
            <person name="Wade K."/>
            <person name="Ball S.L."/>
            <person name="Bradley K.W."/>
            <person name="Asai D.J."/>
            <person name="Bowman C.A."/>
            <person name="Russell D.A."/>
            <person name="Pope W.H."/>
            <person name="Jacobs-Sera D."/>
            <person name="Hendrix R.W."/>
            <person name="Hatfull G.F."/>
        </authorList>
    </citation>
    <scope>NUCLEOTIDE SEQUENCE [LARGE SCALE GENOMIC DNA]</scope>
    <source>
        <strain evidence="10 11">DSM 27648</strain>
    </source>
</reference>
<name>A0A0K1PIZ2_9BACT</name>
<dbReference type="InterPro" id="IPR029058">
    <property type="entry name" value="AB_hydrolase_fold"/>
</dbReference>
<feature type="compositionally biased region" description="Pro residues" evidence="8">
    <location>
        <begin position="31"/>
        <end position="59"/>
    </location>
</feature>
<dbReference type="Gene3D" id="3.40.50.1820">
    <property type="entry name" value="alpha/beta hydrolase"/>
    <property type="match status" value="1"/>
</dbReference>
<evidence type="ECO:0000256" key="9">
    <source>
        <dbReference type="SAM" id="SignalP"/>
    </source>
</evidence>
<proteinExistence type="predicted"/>
<evidence type="ECO:0000256" key="6">
    <source>
        <dbReference type="ARBA" id="ARBA00023277"/>
    </source>
</evidence>
<evidence type="ECO:0000256" key="5">
    <source>
        <dbReference type="ARBA" id="ARBA00022801"/>
    </source>
</evidence>
<dbReference type="GO" id="GO:0005576">
    <property type="term" value="C:extracellular region"/>
    <property type="evidence" value="ECO:0007669"/>
    <property type="project" value="UniProtKB-SubCell"/>
</dbReference>
<sequence length="345" mass="35834">MRGMLLPRLLVVGAIVASFAACESGGASAPEPTPPPPAGQTPAPPATGPSNPSPAPSTPPSGGDTVSENAPPKGGATGGSSSLQNAVETCDLPSNGTGFAGTQYLSFAGLSYSYELYVADKYDGHTRFPLVFVFHGDGMSGAEIRSWLSLEWEAGGNAIFVYPNGPGATWDTSSAVGVNTHVALVDAIVTDMEKRFCVDTSRIFAWGISRGAFFVNTLGCFRGNIFRGIFANSGGGPSSPDPRLYGANDYLECPTAAPAAIVIHGDADQTVGFGAGVESEQHWAMANGCDTTGTPIPVDPGPCVTYPGCKQPVIWCHLPGYPHKLWEPSEQAAWQLIDSTKPKTP</sequence>
<dbReference type="EMBL" id="CP012333">
    <property type="protein sequence ID" value="AKU93490.1"/>
    <property type="molecule type" value="Genomic_DNA"/>
</dbReference>
<dbReference type="PROSITE" id="PS51257">
    <property type="entry name" value="PROKAR_LIPOPROTEIN"/>
    <property type="match status" value="1"/>
</dbReference>
<feature type="region of interest" description="Disordered" evidence="8">
    <location>
        <begin position="24"/>
        <end position="89"/>
    </location>
</feature>
<evidence type="ECO:0000256" key="4">
    <source>
        <dbReference type="ARBA" id="ARBA00022729"/>
    </source>
</evidence>
<evidence type="ECO:0000256" key="1">
    <source>
        <dbReference type="ARBA" id="ARBA00004613"/>
    </source>
</evidence>
<dbReference type="PANTHER" id="PTHR38050:SF2">
    <property type="entry name" value="FERULOYL ESTERASE C-RELATED"/>
    <property type="match status" value="1"/>
</dbReference>
<protein>
    <submittedName>
        <fullName evidence="10">Uncharacterized protein</fullName>
    </submittedName>
</protein>
<dbReference type="SUPFAM" id="SSF53474">
    <property type="entry name" value="alpha/beta-Hydrolases"/>
    <property type="match status" value="1"/>
</dbReference>
<gene>
    <name evidence="10" type="ORF">AKJ09_00154</name>
</gene>
<dbReference type="PANTHER" id="PTHR38050">
    <property type="match status" value="1"/>
</dbReference>
<dbReference type="GO" id="GO:0030600">
    <property type="term" value="F:feruloyl esterase activity"/>
    <property type="evidence" value="ECO:0007669"/>
    <property type="project" value="InterPro"/>
</dbReference>
<accession>A0A0K1PIZ2</accession>
<evidence type="ECO:0000256" key="7">
    <source>
        <dbReference type="ARBA" id="ARBA00023326"/>
    </source>
</evidence>
<feature type="signal peptide" evidence="9">
    <location>
        <begin position="1"/>
        <end position="29"/>
    </location>
</feature>
<dbReference type="Proteomes" id="UP000064967">
    <property type="component" value="Chromosome"/>
</dbReference>
<keyword evidence="4 9" id="KW-0732">Signal</keyword>
<comment type="subcellular location">
    <subcellularLocation>
        <location evidence="1">Secreted</location>
    </subcellularLocation>
</comment>
<dbReference type="GO" id="GO:0045493">
    <property type="term" value="P:xylan catabolic process"/>
    <property type="evidence" value="ECO:0007669"/>
    <property type="project" value="UniProtKB-KW"/>
</dbReference>
<evidence type="ECO:0000256" key="3">
    <source>
        <dbReference type="ARBA" id="ARBA00022651"/>
    </source>
</evidence>
<dbReference type="STRING" id="1391654.AKJ09_00154"/>
<keyword evidence="11" id="KW-1185">Reference proteome</keyword>
<feature type="chain" id="PRO_5005465847" evidence="9">
    <location>
        <begin position="30"/>
        <end position="345"/>
    </location>
</feature>
<feature type="compositionally biased region" description="Polar residues" evidence="8">
    <location>
        <begin position="79"/>
        <end position="89"/>
    </location>
</feature>
<keyword evidence="6" id="KW-0119">Carbohydrate metabolism</keyword>
<evidence type="ECO:0000313" key="11">
    <source>
        <dbReference type="Proteomes" id="UP000064967"/>
    </source>
</evidence>
<dbReference type="InterPro" id="IPR043595">
    <property type="entry name" value="FaeB/C/D"/>
</dbReference>